<dbReference type="SUPFAM" id="SSF47874">
    <property type="entry name" value="Annexin"/>
    <property type="match status" value="1"/>
</dbReference>
<evidence type="ECO:0000256" key="5">
    <source>
        <dbReference type="ARBA" id="ARBA00023302"/>
    </source>
</evidence>
<dbReference type="Pfam" id="PF00191">
    <property type="entry name" value="Annexin"/>
    <property type="match status" value="3"/>
</dbReference>
<dbReference type="FunFam" id="1.10.220.10:FF:000006">
    <property type="entry name" value="Annexin"/>
    <property type="match status" value="1"/>
</dbReference>
<dbReference type="InterPro" id="IPR037104">
    <property type="entry name" value="Annexin_sf"/>
</dbReference>
<dbReference type="GO" id="GO:0009409">
    <property type="term" value="P:response to cold"/>
    <property type="evidence" value="ECO:0007669"/>
    <property type="project" value="TreeGrafter"/>
</dbReference>
<dbReference type="Proteomes" id="UP000188354">
    <property type="component" value="Chromosome LG13"/>
</dbReference>
<dbReference type="OMA" id="HEFMRFK"/>
<dbReference type="GO" id="GO:0005544">
    <property type="term" value="F:calcium-dependent phospholipid binding"/>
    <property type="evidence" value="ECO:0007669"/>
    <property type="project" value="UniProtKB-KW"/>
</dbReference>
<evidence type="ECO:0000256" key="3">
    <source>
        <dbReference type="ARBA" id="ARBA00022837"/>
    </source>
</evidence>
<dbReference type="GO" id="GO:0009414">
    <property type="term" value="P:response to water deprivation"/>
    <property type="evidence" value="ECO:0007669"/>
    <property type="project" value="TreeGrafter"/>
</dbReference>
<dbReference type="PROSITE" id="PS51897">
    <property type="entry name" value="ANNEXIN_2"/>
    <property type="match status" value="2"/>
</dbReference>
<evidence type="ECO:0000256" key="2">
    <source>
        <dbReference type="ARBA" id="ARBA00022737"/>
    </source>
</evidence>
<dbReference type="InterPro" id="IPR001464">
    <property type="entry name" value="Annexin"/>
</dbReference>
<dbReference type="SMART" id="SM00335">
    <property type="entry name" value="ANX"/>
    <property type="match status" value="3"/>
</dbReference>
<dbReference type="PRINTS" id="PR00196">
    <property type="entry name" value="ANNEXIN"/>
</dbReference>
<evidence type="ECO:0000256" key="1">
    <source>
        <dbReference type="ARBA" id="ARBA00022723"/>
    </source>
</evidence>
<evidence type="ECO:0000313" key="6">
    <source>
        <dbReference type="EMBL" id="OIV98961.1"/>
    </source>
</evidence>
<protein>
    <recommendedName>
        <fullName evidence="8">Annexin</fullName>
    </recommendedName>
</protein>
<dbReference type="GO" id="GO:0005886">
    <property type="term" value="C:plasma membrane"/>
    <property type="evidence" value="ECO:0007669"/>
    <property type="project" value="TreeGrafter"/>
</dbReference>
<dbReference type="PANTHER" id="PTHR10502:SF196">
    <property type="entry name" value="ANNEXIN D4"/>
    <property type="match status" value="1"/>
</dbReference>
<reference evidence="6 7" key="1">
    <citation type="journal article" date="2017" name="Plant Biotechnol. J.">
        <title>A comprehensive draft genome sequence for lupin (Lupinus angustifolius), an emerging health food: insights into plant-microbe interactions and legume evolution.</title>
        <authorList>
            <person name="Hane J.K."/>
            <person name="Ming Y."/>
            <person name="Kamphuis L.G."/>
            <person name="Nelson M.N."/>
            <person name="Garg G."/>
            <person name="Atkins C.A."/>
            <person name="Bayer P.E."/>
            <person name="Bravo A."/>
            <person name="Bringans S."/>
            <person name="Cannon S."/>
            <person name="Edwards D."/>
            <person name="Foley R."/>
            <person name="Gao L.L."/>
            <person name="Harrison M.J."/>
            <person name="Huang W."/>
            <person name="Hurgobin B."/>
            <person name="Li S."/>
            <person name="Liu C.W."/>
            <person name="McGrath A."/>
            <person name="Morahan G."/>
            <person name="Murray J."/>
            <person name="Weller J."/>
            <person name="Jian J."/>
            <person name="Singh K.B."/>
        </authorList>
    </citation>
    <scope>NUCLEOTIDE SEQUENCE [LARGE SCALE GENOMIC DNA]</scope>
    <source>
        <strain evidence="7">cv. Tanjil</strain>
        <tissue evidence="6">Whole plant</tissue>
    </source>
</reference>
<sequence length="317" mass="36349">MSHNQQLEAVTNAFSVIEGHGVDEKALLTILGKWDPLEREAFRKKTPKLFSEDHERNFQRWDDHHVRLLKHEFVRYKNAIVLWAMHPWERDARLVKDALKKGLNAYGVLVEIACTRSSEELLGARKAYHSLFDHSIEEDVASHIHGTDRKLLVALLSAYRYEGPKVKDDTAKSEAKTISHAIKNAQNKSIVEDDEVIRIFATRSKLHLHAIYQHYKEISGKNLDEDLDDLRLKEAVQCLCTPLKHFSKVLDAALKIDVDKNTKKALTRVIVTRADIDIKEIKAEYQNLYGVSLQHKVEEIAKGNYKDFLLTLIARGG</sequence>
<keyword evidence="7" id="KW-1185">Reference proteome</keyword>
<dbReference type="PANTHER" id="PTHR10502">
    <property type="entry name" value="ANNEXIN"/>
    <property type="match status" value="1"/>
</dbReference>
<evidence type="ECO:0000256" key="4">
    <source>
        <dbReference type="ARBA" id="ARBA00023216"/>
    </source>
</evidence>
<name>A0A1J7GXE6_LUPAN</name>
<dbReference type="AlphaFoldDB" id="A0A1J7GXE6"/>
<keyword evidence="2" id="KW-0677">Repeat</keyword>
<evidence type="ECO:0008006" key="8">
    <source>
        <dbReference type="Google" id="ProtNLM"/>
    </source>
</evidence>
<keyword evidence="3" id="KW-0106">Calcium</keyword>
<dbReference type="GO" id="GO:0001786">
    <property type="term" value="F:phosphatidylserine binding"/>
    <property type="evidence" value="ECO:0007669"/>
    <property type="project" value="TreeGrafter"/>
</dbReference>
<dbReference type="GO" id="GO:0009651">
    <property type="term" value="P:response to salt stress"/>
    <property type="evidence" value="ECO:0007669"/>
    <property type="project" value="TreeGrafter"/>
</dbReference>
<dbReference type="GO" id="GO:0009408">
    <property type="term" value="P:response to heat"/>
    <property type="evidence" value="ECO:0007669"/>
    <property type="project" value="TreeGrafter"/>
</dbReference>
<dbReference type="GO" id="GO:0005509">
    <property type="term" value="F:calcium ion binding"/>
    <property type="evidence" value="ECO:0007669"/>
    <property type="project" value="InterPro"/>
</dbReference>
<proteinExistence type="predicted"/>
<keyword evidence="4" id="KW-0041">Annexin</keyword>
<dbReference type="Gramene" id="OIV98961">
    <property type="protein sequence ID" value="OIV98961"/>
    <property type="gene ID" value="TanjilG_29364"/>
</dbReference>
<organism evidence="6 7">
    <name type="scientific">Lupinus angustifolius</name>
    <name type="common">Narrow-leaved blue lupine</name>
    <dbReference type="NCBI Taxonomy" id="3871"/>
    <lineage>
        <taxon>Eukaryota</taxon>
        <taxon>Viridiplantae</taxon>
        <taxon>Streptophyta</taxon>
        <taxon>Embryophyta</taxon>
        <taxon>Tracheophyta</taxon>
        <taxon>Spermatophyta</taxon>
        <taxon>Magnoliopsida</taxon>
        <taxon>eudicotyledons</taxon>
        <taxon>Gunneridae</taxon>
        <taxon>Pentapetalae</taxon>
        <taxon>rosids</taxon>
        <taxon>fabids</taxon>
        <taxon>Fabales</taxon>
        <taxon>Fabaceae</taxon>
        <taxon>Papilionoideae</taxon>
        <taxon>50 kb inversion clade</taxon>
        <taxon>genistoids sensu lato</taxon>
        <taxon>core genistoids</taxon>
        <taxon>Genisteae</taxon>
        <taxon>Lupinus</taxon>
    </lineage>
</organism>
<gene>
    <name evidence="6" type="ORF">TanjilG_29364</name>
</gene>
<keyword evidence="1" id="KW-0479">Metal-binding</keyword>
<dbReference type="STRING" id="3871.A0A1J7GXE6"/>
<dbReference type="EMBL" id="CM007373">
    <property type="protein sequence ID" value="OIV98961.1"/>
    <property type="molecule type" value="Genomic_DNA"/>
</dbReference>
<dbReference type="GO" id="GO:0005737">
    <property type="term" value="C:cytoplasm"/>
    <property type="evidence" value="ECO:0007669"/>
    <property type="project" value="TreeGrafter"/>
</dbReference>
<dbReference type="InterPro" id="IPR018502">
    <property type="entry name" value="Annexin_repeat"/>
</dbReference>
<evidence type="ECO:0000313" key="7">
    <source>
        <dbReference type="Proteomes" id="UP000188354"/>
    </source>
</evidence>
<keyword evidence="5" id="KW-0111">Calcium/phospholipid-binding</keyword>
<dbReference type="Gene3D" id="1.10.220.10">
    <property type="entry name" value="Annexin"/>
    <property type="match status" value="3"/>
</dbReference>
<dbReference type="FunFam" id="1.10.220.10:FF:000021">
    <property type="entry name" value="annexin D4"/>
    <property type="match status" value="1"/>
</dbReference>
<accession>A0A1J7GXE6</accession>
<dbReference type="FunFam" id="1.10.220.10:FF:000014">
    <property type="entry name" value="annexin D4"/>
    <property type="match status" value="1"/>
</dbReference>